<proteinExistence type="predicted"/>
<dbReference type="AlphaFoldDB" id="A0A1T8KT56"/>
<evidence type="ECO:0000313" key="1">
    <source>
        <dbReference type="EMBL" id="SKL85729.1"/>
    </source>
</evidence>
<accession>A0A1T8KT56</accession>
<name>A0A1T8KT56_9MYCO</name>
<dbReference type="Proteomes" id="UP000190074">
    <property type="component" value="Unassembled WGS sequence"/>
</dbReference>
<dbReference type="RefSeq" id="WP_005065260.1">
    <property type="nucleotide sequence ID" value="NZ_FVGW01000002.1"/>
</dbReference>
<gene>
    <name evidence="1" type="ORF">SAMEA2259716_01874</name>
</gene>
<dbReference type="EMBL" id="FVGW01000002">
    <property type="protein sequence ID" value="SKL85729.1"/>
    <property type="molecule type" value="Genomic_DNA"/>
</dbReference>
<reference evidence="1 2" key="1">
    <citation type="submission" date="2016-11" db="EMBL/GenBank/DDBJ databases">
        <authorList>
            <consortium name="Pathogen Informatics"/>
        </authorList>
    </citation>
    <scope>NUCLEOTIDE SEQUENCE [LARGE SCALE GENOMIC DNA]</scope>
    <source>
        <strain evidence="1 2">911</strain>
    </source>
</reference>
<protein>
    <submittedName>
        <fullName evidence="1">Uncharacterized protein</fullName>
    </submittedName>
</protein>
<organism evidence="1 2">
    <name type="scientific">Mycobacteroides abscessus subsp. massiliense</name>
    <dbReference type="NCBI Taxonomy" id="1962118"/>
    <lineage>
        <taxon>Bacteria</taxon>
        <taxon>Bacillati</taxon>
        <taxon>Actinomycetota</taxon>
        <taxon>Actinomycetes</taxon>
        <taxon>Mycobacteriales</taxon>
        <taxon>Mycobacteriaceae</taxon>
        <taxon>Mycobacteroides</taxon>
        <taxon>Mycobacteroides abscessus</taxon>
    </lineage>
</organism>
<evidence type="ECO:0000313" key="2">
    <source>
        <dbReference type="Proteomes" id="UP000190074"/>
    </source>
</evidence>
<sequence>MTEQIARAYEISADWQLNHQHREVFINGDQSPADEAEQWVEDLISGMVAAMADAGVEVTRGPVRMRRGKIFVKLDGNDFMARDINDEPDRAPASLARILSRLAAIAEKRGCVERWYYWYTGDPVGMAYFVTPKELITPGGVDVRDLGTGDQWYEAVPD</sequence>